<dbReference type="Gene3D" id="3.20.20.70">
    <property type="entry name" value="Aldolase class I"/>
    <property type="match status" value="1"/>
</dbReference>
<dbReference type="InterPro" id="IPR006699">
    <property type="entry name" value="GlpP"/>
</dbReference>
<dbReference type="PANTHER" id="PTHR35787:SF1">
    <property type="entry name" value="GLYCEROL UPTAKE OPERON ANTITERMINATOR REGULATORY PROTEIN"/>
    <property type="match status" value="1"/>
</dbReference>
<dbReference type="GO" id="GO:0001072">
    <property type="term" value="F:transcription antitermination factor activity, RNA binding"/>
    <property type="evidence" value="ECO:0007669"/>
    <property type="project" value="TreeGrafter"/>
</dbReference>
<dbReference type="PANTHER" id="PTHR35787">
    <property type="entry name" value="GLYCEROL UPTAKE OPERON ANTITERMINATOR REGULATORY PROTEIN"/>
    <property type="match status" value="1"/>
</dbReference>
<dbReference type="EMBL" id="CP071182">
    <property type="protein sequence ID" value="QSO47086.1"/>
    <property type="molecule type" value="Genomic_DNA"/>
</dbReference>
<organism evidence="2 3">
    <name type="scientific">Alicyclobacillus mengziensis</name>
    <dbReference type="NCBI Taxonomy" id="2931921"/>
    <lineage>
        <taxon>Bacteria</taxon>
        <taxon>Bacillati</taxon>
        <taxon>Bacillota</taxon>
        <taxon>Bacilli</taxon>
        <taxon>Bacillales</taxon>
        <taxon>Alicyclobacillaceae</taxon>
        <taxon>Alicyclobacillus</taxon>
    </lineage>
</organism>
<reference evidence="2 3" key="1">
    <citation type="submission" date="2021-02" db="EMBL/GenBank/DDBJ databases">
        <title>Alicyclobacillus curvatus sp. nov. and Alicyclobacillus mengziensis sp. nov., two acidophilic bacteria isolated from acid mine drainage.</title>
        <authorList>
            <person name="Huang Y."/>
        </authorList>
    </citation>
    <scope>NUCLEOTIDE SEQUENCE [LARGE SCALE GENOMIC DNA]</scope>
    <source>
        <strain evidence="2 3">S30H14</strain>
    </source>
</reference>
<dbReference type="AlphaFoldDB" id="A0A9X7Z751"/>
<evidence type="ECO:0000256" key="1">
    <source>
        <dbReference type="PIRNR" id="PIRNR016897"/>
    </source>
</evidence>
<dbReference type="GO" id="GO:0003723">
    <property type="term" value="F:RNA binding"/>
    <property type="evidence" value="ECO:0007669"/>
    <property type="project" value="UniProtKB-KW"/>
</dbReference>
<dbReference type="Pfam" id="PF04309">
    <property type="entry name" value="G3P_antiterm"/>
    <property type="match status" value="1"/>
</dbReference>
<name>A0A9X7Z751_9BACL</name>
<dbReference type="InterPro" id="IPR013785">
    <property type="entry name" value="Aldolase_TIM"/>
</dbReference>
<evidence type="ECO:0000313" key="2">
    <source>
        <dbReference type="EMBL" id="QSO47086.1"/>
    </source>
</evidence>
<dbReference type="GO" id="GO:0045893">
    <property type="term" value="P:positive regulation of DNA-templated transcription"/>
    <property type="evidence" value="ECO:0007669"/>
    <property type="project" value="TreeGrafter"/>
</dbReference>
<keyword evidence="1" id="KW-0319">Glycerol metabolism</keyword>
<dbReference type="Proteomes" id="UP000663505">
    <property type="component" value="Chromosome"/>
</dbReference>
<comment type="function">
    <text evidence="1">Regulates expression of the glpD operon. In the presence of glycerol 3-phosphate (G3P) causes antitermination of transcription of glpD at the inverted repeat of the leader region to enhance its transcription. Binds and stabilizes glpD leader mRNA.</text>
</comment>
<dbReference type="GO" id="GO:0006071">
    <property type="term" value="P:glycerol metabolic process"/>
    <property type="evidence" value="ECO:0007669"/>
    <property type="project" value="UniProtKB-UniRule"/>
</dbReference>
<keyword evidence="1" id="KW-0694">RNA-binding</keyword>
<keyword evidence="1" id="KW-0804">Transcription</keyword>
<evidence type="ECO:0000313" key="3">
    <source>
        <dbReference type="Proteomes" id="UP000663505"/>
    </source>
</evidence>
<gene>
    <name evidence="2" type="ORF">JZ786_22190</name>
</gene>
<keyword evidence="1" id="KW-0805">Transcription regulation</keyword>
<dbReference type="RefSeq" id="WP_206656448.1">
    <property type="nucleotide sequence ID" value="NZ_CP071182.1"/>
</dbReference>
<dbReference type="PIRSF" id="PIRSF016897">
    <property type="entry name" value="GlpP"/>
    <property type="match status" value="1"/>
</dbReference>
<dbReference type="KEGG" id="afx:JZ786_22190"/>
<protein>
    <recommendedName>
        <fullName evidence="1">Glycerol uptake operon antiterminator regulatory protein</fullName>
    </recommendedName>
</protein>
<keyword evidence="3" id="KW-1185">Reference proteome</keyword>
<sequence>MRFLSQKVIPAARSLKDFEQLMAAETEYVVMLQVHLSQAKYVTSLAKKSGVKVLLHADLIQGLRADEHGAQFLCQEVRPEGLISTHAQVVATAKKRGLLAVQRIFLLDSQSLETSYRVVQSVKPDWIEVLPGVLTDVIREVADKTQIPVLAGGFIRTTEDVDGAIRAGAMAVTSSDKALWGYGRG</sequence>
<dbReference type="SUPFAM" id="SSF110391">
    <property type="entry name" value="GlpP-like"/>
    <property type="match status" value="1"/>
</dbReference>
<proteinExistence type="predicted"/>
<accession>A0A9X7Z751</accession>